<sequence>MFYSHYLLNLKFMNTSYIIRSFFHLVLLILMVNCKQTNEKEILDKLREKYRGHFSFKLNHNKQLTHVLFWDLENLNKIPEEIASFKFIEGIHINNCSLKEFNDDFFEAENIKVIDISDNPIEQLDVSFEDYTSLISLNINNTNLKELPDELLKNKGLEELRFFNTKINEIPEEIFSIDSLKRLHLNYSKDIPIKLDKLKKLIMFGGKFDSLSNVQLLKNMQILIFDDSDFSVVPDTLDNFNDILFLSFRNCKNLKTLPSSIFKSLEEQQLDLDLVGCDNFKSLPKSLINSNQIGSITLDRCPNFNYFPPGMYINSIRVIDANWKNLPKNFFKTDCHDLWIDGHEFHSINGIKNMKSLGFCVIINGNIEVVPKGIMELPELHHINLENNKIRKYPQFVQRQKQFDIALGGNPIEE</sequence>
<dbReference type="Gene3D" id="3.80.10.10">
    <property type="entry name" value="Ribonuclease Inhibitor"/>
    <property type="match status" value="1"/>
</dbReference>
<dbReference type="GO" id="GO:0005737">
    <property type="term" value="C:cytoplasm"/>
    <property type="evidence" value="ECO:0007669"/>
    <property type="project" value="TreeGrafter"/>
</dbReference>
<keyword evidence="4" id="KW-1185">Reference proteome</keyword>
<protein>
    <recommendedName>
        <fullName evidence="5">Leucine-rich repeat domain-containing protein</fullName>
    </recommendedName>
</protein>
<evidence type="ECO:0000313" key="4">
    <source>
        <dbReference type="Proteomes" id="UP000179797"/>
    </source>
</evidence>
<gene>
    <name evidence="3" type="ORF">NH26_03850</name>
</gene>
<dbReference type="Proteomes" id="UP000179797">
    <property type="component" value="Unassembled WGS sequence"/>
</dbReference>
<dbReference type="STRING" id="915059.NH26_03850"/>
<dbReference type="PANTHER" id="PTHR48051:SF46">
    <property type="entry name" value="LEUCINE RICH REPEAT-CONTAINING DOMAIN PROTEIN"/>
    <property type="match status" value="1"/>
</dbReference>
<keyword evidence="2" id="KW-0677">Repeat</keyword>
<organism evidence="3 4">
    <name type="scientific">Flammeovirga pacifica</name>
    <dbReference type="NCBI Taxonomy" id="915059"/>
    <lineage>
        <taxon>Bacteria</taxon>
        <taxon>Pseudomonadati</taxon>
        <taxon>Bacteroidota</taxon>
        <taxon>Cytophagia</taxon>
        <taxon>Cytophagales</taxon>
        <taxon>Flammeovirgaceae</taxon>
        <taxon>Flammeovirga</taxon>
    </lineage>
</organism>
<dbReference type="InterPro" id="IPR050216">
    <property type="entry name" value="LRR_domain-containing"/>
</dbReference>
<dbReference type="PANTHER" id="PTHR48051">
    <property type="match status" value="1"/>
</dbReference>
<evidence type="ECO:0008006" key="5">
    <source>
        <dbReference type="Google" id="ProtNLM"/>
    </source>
</evidence>
<keyword evidence="1" id="KW-0433">Leucine-rich repeat</keyword>
<name>A0A1S1YWY8_FLAPC</name>
<dbReference type="EMBL" id="JRYR02000001">
    <property type="protein sequence ID" value="OHX65540.1"/>
    <property type="molecule type" value="Genomic_DNA"/>
</dbReference>
<reference evidence="3 4" key="1">
    <citation type="journal article" date="2012" name="Int. J. Syst. Evol. Microbiol.">
        <title>Flammeovirga pacifica sp. nov., isolated from deep-sea sediment.</title>
        <authorList>
            <person name="Xu H."/>
            <person name="Fu Y."/>
            <person name="Yang N."/>
            <person name="Ding Z."/>
            <person name="Lai Q."/>
            <person name="Zeng R."/>
        </authorList>
    </citation>
    <scope>NUCLEOTIDE SEQUENCE [LARGE SCALE GENOMIC DNA]</scope>
    <source>
        <strain evidence="4">DSM 24597 / LMG 26175 / WPAGA1</strain>
    </source>
</reference>
<evidence type="ECO:0000313" key="3">
    <source>
        <dbReference type="EMBL" id="OHX65540.1"/>
    </source>
</evidence>
<dbReference type="InterPro" id="IPR032675">
    <property type="entry name" value="LRR_dom_sf"/>
</dbReference>
<evidence type="ECO:0000256" key="2">
    <source>
        <dbReference type="ARBA" id="ARBA00022737"/>
    </source>
</evidence>
<evidence type="ECO:0000256" key="1">
    <source>
        <dbReference type="ARBA" id="ARBA00022614"/>
    </source>
</evidence>
<dbReference type="AlphaFoldDB" id="A0A1S1YWY8"/>
<proteinExistence type="predicted"/>
<accession>A0A1S1YWY8</accession>
<dbReference type="SUPFAM" id="SSF52058">
    <property type="entry name" value="L domain-like"/>
    <property type="match status" value="1"/>
</dbReference>
<comment type="caution">
    <text evidence="3">The sequence shown here is derived from an EMBL/GenBank/DDBJ whole genome shotgun (WGS) entry which is preliminary data.</text>
</comment>